<evidence type="ECO:0000313" key="9">
    <source>
        <dbReference type="EMBL" id="BDG03354.1"/>
    </source>
</evidence>
<keyword evidence="3 4" id="KW-0597">Phosphoprotein</keyword>
<feature type="domain" description="PAS" evidence="8">
    <location>
        <begin position="138"/>
        <end position="193"/>
    </location>
</feature>
<dbReference type="Gene3D" id="3.30.565.10">
    <property type="entry name" value="Histidine kinase-like ATPase, C-terminal domain"/>
    <property type="match status" value="1"/>
</dbReference>
<dbReference type="PROSITE" id="PS50112">
    <property type="entry name" value="PAS"/>
    <property type="match status" value="1"/>
</dbReference>
<dbReference type="NCBIfam" id="TIGR00229">
    <property type="entry name" value="sensory_box"/>
    <property type="match status" value="1"/>
</dbReference>
<dbReference type="EC" id="2.7.13.3" evidence="2"/>
<evidence type="ECO:0000256" key="3">
    <source>
        <dbReference type="ARBA" id="ARBA00022553"/>
    </source>
</evidence>
<dbReference type="SMART" id="SM00091">
    <property type="entry name" value="PAS"/>
    <property type="match status" value="1"/>
</dbReference>
<dbReference type="PRINTS" id="PR00344">
    <property type="entry name" value="BCTRLSENSOR"/>
</dbReference>
<dbReference type="CDD" id="cd00082">
    <property type="entry name" value="HisKA"/>
    <property type="match status" value="1"/>
</dbReference>
<dbReference type="Pfam" id="PF13188">
    <property type="entry name" value="PAS_8"/>
    <property type="match status" value="1"/>
</dbReference>
<evidence type="ECO:0000259" key="7">
    <source>
        <dbReference type="PROSITE" id="PS50110"/>
    </source>
</evidence>
<dbReference type="Gene3D" id="1.10.287.130">
    <property type="match status" value="1"/>
</dbReference>
<evidence type="ECO:0000313" key="10">
    <source>
        <dbReference type="Proteomes" id="UP001162891"/>
    </source>
</evidence>
<dbReference type="SMART" id="SM00387">
    <property type="entry name" value="HATPase_c"/>
    <property type="match status" value="1"/>
</dbReference>
<dbReference type="EMBL" id="AP025591">
    <property type="protein sequence ID" value="BDG03354.1"/>
    <property type="molecule type" value="Genomic_DNA"/>
</dbReference>
<proteinExistence type="predicted"/>
<dbReference type="SUPFAM" id="SSF55874">
    <property type="entry name" value="ATPase domain of HSP90 chaperone/DNA topoisomerase II/histidine kinase"/>
    <property type="match status" value="1"/>
</dbReference>
<dbReference type="PROSITE" id="PS50109">
    <property type="entry name" value="HIS_KIN"/>
    <property type="match status" value="1"/>
</dbReference>
<dbReference type="InterPro" id="IPR000014">
    <property type="entry name" value="PAS"/>
</dbReference>
<evidence type="ECO:0000259" key="8">
    <source>
        <dbReference type="PROSITE" id="PS50112"/>
    </source>
</evidence>
<comment type="catalytic activity">
    <reaction evidence="1">
        <text>ATP + protein L-histidine = ADP + protein N-phospho-L-histidine.</text>
        <dbReference type="EC" id="2.7.13.3"/>
    </reaction>
</comment>
<feature type="modified residue" description="4-aspartylphosphate" evidence="4">
    <location>
        <position position="53"/>
    </location>
</feature>
<evidence type="ECO:0000259" key="6">
    <source>
        <dbReference type="PROSITE" id="PS50109"/>
    </source>
</evidence>
<feature type="domain" description="Response regulatory" evidence="7">
    <location>
        <begin position="515"/>
        <end position="631"/>
    </location>
</feature>
<sequence length="638" mass="68902">MATILIVDDEPVILDVFRRFLESEGRTLLLAGSAREALARAEEAGDIDVALVDKNLGDGSGLEVARRLKAAKPDVEVILVTGYASLDSAIQAVQIGAYDYVTKPVSDYDALNLKVENAVEKVRMKRSQRELVGRLVESEALHRGVFETSSDAILLVDAESGLIDDANPAAERLYGRDRDALRRLRFADLLDPEVEPEEPRPGMRSAPGRHRRADGAGFPVELTVDELRLHDRAFRVVSVRDVSERERAESQRRELEQNLRQAQKMEAVGRLAGGVAHDFSNVLAVILGYSELLMRDLPEGDARVRESAEGIVEAAHRAVGVTRQLLTLSRKKLLRPEVLSINKVVADLGKLLSRAIGERIELSTRLQDGIWPVLADADQLAQVLINLAVNARDAMPAGGPLSIATANVDLAEPPRDLPLAAGRYVTLTVKDGGCGMDEDVRSRIFEPFFTTKETGTGLGLATVYGIVRQAGGAIRVESRPGEGSAFTVFLPMAQERGDRVVVQVAASAPRGLGETVVVAEDEDALRTLLGRVLAGSGYHVIAGRNGAEALEAARKRGGRVDLLLADLVMPRMSGAELAEALSGDQPGMKVLFMTGHTDDALVQDRLVDGDVELIQKPFTSEALLGHLRRLLGPAKATA</sequence>
<dbReference type="InterPro" id="IPR001789">
    <property type="entry name" value="Sig_transdc_resp-reg_receiver"/>
</dbReference>
<organism evidence="9 10">
    <name type="scientific">Anaeromyxobacter oryzae</name>
    <dbReference type="NCBI Taxonomy" id="2918170"/>
    <lineage>
        <taxon>Bacteria</taxon>
        <taxon>Pseudomonadati</taxon>
        <taxon>Myxococcota</taxon>
        <taxon>Myxococcia</taxon>
        <taxon>Myxococcales</taxon>
        <taxon>Cystobacterineae</taxon>
        <taxon>Anaeromyxobacteraceae</taxon>
        <taxon>Anaeromyxobacter</taxon>
    </lineage>
</organism>
<dbReference type="Pfam" id="PF00512">
    <property type="entry name" value="HisKA"/>
    <property type="match status" value="1"/>
</dbReference>
<dbReference type="PANTHER" id="PTHR43065">
    <property type="entry name" value="SENSOR HISTIDINE KINASE"/>
    <property type="match status" value="1"/>
</dbReference>
<dbReference type="Pfam" id="PF02518">
    <property type="entry name" value="HATPase_c"/>
    <property type="match status" value="1"/>
</dbReference>
<evidence type="ECO:0000256" key="1">
    <source>
        <dbReference type="ARBA" id="ARBA00000085"/>
    </source>
</evidence>
<evidence type="ECO:0000256" key="5">
    <source>
        <dbReference type="SAM" id="MobiDB-lite"/>
    </source>
</evidence>
<dbReference type="PANTHER" id="PTHR43065:SF42">
    <property type="entry name" value="TWO-COMPONENT SENSOR PPRA"/>
    <property type="match status" value="1"/>
</dbReference>
<accession>A0ABN6MQV1</accession>
<dbReference type="Proteomes" id="UP001162891">
    <property type="component" value="Chromosome"/>
</dbReference>
<feature type="modified residue" description="4-aspartylphosphate" evidence="4">
    <location>
        <position position="566"/>
    </location>
</feature>
<dbReference type="InterPro" id="IPR004358">
    <property type="entry name" value="Sig_transdc_His_kin-like_C"/>
</dbReference>
<dbReference type="Pfam" id="PF00072">
    <property type="entry name" value="Response_reg"/>
    <property type="match status" value="2"/>
</dbReference>
<dbReference type="PROSITE" id="PS50110">
    <property type="entry name" value="RESPONSE_REGULATORY"/>
    <property type="match status" value="2"/>
</dbReference>
<dbReference type="InterPro" id="IPR003594">
    <property type="entry name" value="HATPase_dom"/>
</dbReference>
<dbReference type="InterPro" id="IPR011006">
    <property type="entry name" value="CheY-like_superfamily"/>
</dbReference>
<feature type="region of interest" description="Disordered" evidence="5">
    <location>
        <begin position="193"/>
        <end position="214"/>
    </location>
</feature>
<dbReference type="Gene3D" id="3.40.50.2300">
    <property type="match status" value="2"/>
</dbReference>
<dbReference type="InterPro" id="IPR036097">
    <property type="entry name" value="HisK_dim/P_sf"/>
</dbReference>
<dbReference type="CDD" id="cd00156">
    <property type="entry name" value="REC"/>
    <property type="match status" value="2"/>
</dbReference>
<gene>
    <name evidence="9" type="ORF">AMOR_23500</name>
</gene>
<feature type="domain" description="Response regulatory" evidence="7">
    <location>
        <begin position="3"/>
        <end position="118"/>
    </location>
</feature>
<dbReference type="InterPro" id="IPR005467">
    <property type="entry name" value="His_kinase_dom"/>
</dbReference>
<dbReference type="InterPro" id="IPR003661">
    <property type="entry name" value="HisK_dim/P_dom"/>
</dbReference>
<dbReference type="SMART" id="SM00448">
    <property type="entry name" value="REC"/>
    <property type="match status" value="2"/>
</dbReference>
<dbReference type="InterPro" id="IPR035965">
    <property type="entry name" value="PAS-like_dom_sf"/>
</dbReference>
<reference evidence="10" key="1">
    <citation type="journal article" date="2022" name="Int. J. Syst. Evol. Microbiol.">
        <title>Anaeromyxobacter oryzae sp. nov., Anaeromyxobacter diazotrophicus sp. nov. and Anaeromyxobacter paludicola sp. nov., isolated from paddy soils.</title>
        <authorList>
            <person name="Itoh H."/>
            <person name="Xu Z."/>
            <person name="Mise K."/>
            <person name="Masuda Y."/>
            <person name="Ushijima N."/>
            <person name="Hayakawa C."/>
            <person name="Shiratori Y."/>
            <person name="Senoo K."/>
        </authorList>
    </citation>
    <scope>NUCLEOTIDE SEQUENCE [LARGE SCALE GENOMIC DNA]</scope>
    <source>
        <strain evidence="10">Red232</strain>
    </source>
</reference>
<evidence type="ECO:0000256" key="4">
    <source>
        <dbReference type="PROSITE-ProRule" id="PRU00169"/>
    </source>
</evidence>
<dbReference type="InterPro" id="IPR036890">
    <property type="entry name" value="HATPase_C_sf"/>
</dbReference>
<dbReference type="SUPFAM" id="SSF47384">
    <property type="entry name" value="Homodimeric domain of signal transducing histidine kinase"/>
    <property type="match status" value="1"/>
</dbReference>
<evidence type="ECO:0000256" key="2">
    <source>
        <dbReference type="ARBA" id="ARBA00012438"/>
    </source>
</evidence>
<dbReference type="SUPFAM" id="SSF52172">
    <property type="entry name" value="CheY-like"/>
    <property type="match status" value="2"/>
</dbReference>
<protein>
    <recommendedName>
        <fullName evidence="2">histidine kinase</fullName>
        <ecNumber evidence="2">2.7.13.3</ecNumber>
    </recommendedName>
</protein>
<dbReference type="SMART" id="SM00388">
    <property type="entry name" value="HisKA"/>
    <property type="match status" value="1"/>
</dbReference>
<keyword evidence="10" id="KW-1185">Reference proteome</keyword>
<dbReference type="Gene3D" id="3.30.450.20">
    <property type="entry name" value="PAS domain"/>
    <property type="match status" value="1"/>
</dbReference>
<dbReference type="RefSeq" id="WP_248361293.1">
    <property type="nucleotide sequence ID" value="NZ_AP025591.1"/>
</dbReference>
<name>A0ABN6MQV1_9BACT</name>
<dbReference type="SUPFAM" id="SSF55785">
    <property type="entry name" value="PYP-like sensor domain (PAS domain)"/>
    <property type="match status" value="1"/>
</dbReference>
<feature type="domain" description="Histidine kinase" evidence="6">
    <location>
        <begin position="274"/>
        <end position="494"/>
    </location>
</feature>